<dbReference type="PROSITE" id="PS50004">
    <property type="entry name" value="C2"/>
    <property type="match status" value="1"/>
</dbReference>
<dbReference type="OrthoDB" id="2162143at2759"/>
<dbReference type="InterPro" id="IPR028928">
    <property type="entry name" value="CC2D2AN-C2"/>
</dbReference>
<protein>
    <submittedName>
        <fullName evidence="3">Coiled-coil and c2 domain-containing protein 2a</fullName>
    </submittedName>
</protein>
<dbReference type="GO" id="GO:1904491">
    <property type="term" value="P:protein localization to ciliary transition zone"/>
    <property type="evidence" value="ECO:0007669"/>
    <property type="project" value="TreeGrafter"/>
</dbReference>
<dbReference type="Gene3D" id="2.60.40.150">
    <property type="entry name" value="C2 domain"/>
    <property type="match status" value="1"/>
</dbReference>
<gene>
    <name evidence="3" type="ORF">Ctob_003451</name>
</gene>
<dbReference type="InterPro" id="IPR035892">
    <property type="entry name" value="C2_domain_sf"/>
</dbReference>
<dbReference type="Pfam" id="PF24656">
    <property type="entry name" value="CEPT76_peptidase"/>
    <property type="match status" value="1"/>
</dbReference>
<dbReference type="SMART" id="SM00239">
    <property type="entry name" value="C2"/>
    <property type="match status" value="1"/>
</dbReference>
<feature type="domain" description="C2" evidence="2">
    <location>
        <begin position="708"/>
        <end position="853"/>
    </location>
</feature>
<name>A0A0M0JCD6_9EUKA</name>
<dbReference type="InterPro" id="IPR000008">
    <property type="entry name" value="C2_dom"/>
</dbReference>
<dbReference type="GO" id="GO:1905515">
    <property type="term" value="P:non-motile cilium assembly"/>
    <property type="evidence" value="ECO:0007669"/>
    <property type="project" value="TreeGrafter"/>
</dbReference>
<dbReference type="PANTHER" id="PTHR20837:SF0">
    <property type="entry name" value="COILED-COIL AND C2 DOMAIN-CONTAINING PROTEIN 2A"/>
    <property type="match status" value="1"/>
</dbReference>
<comment type="caution">
    <text evidence="3">The sequence shown here is derived from an EMBL/GenBank/DDBJ whole genome shotgun (WGS) entry which is preliminary data.</text>
</comment>
<dbReference type="Pfam" id="PF24652">
    <property type="entry name" value="CEP76_C"/>
    <property type="match status" value="1"/>
</dbReference>
<dbReference type="EMBL" id="JWZX01003111">
    <property type="protein sequence ID" value="KOO24261.1"/>
    <property type="molecule type" value="Genomic_DNA"/>
</dbReference>
<dbReference type="Pfam" id="PF15625">
    <property type="entry name" value="CC2D2AN-C2"/>
    <property type="match status" value="1"/>
</dbReference>
<dbReference type="SUPFAM" id="SSF49562">
    <property type="entry name" value="C2 domain (Calcium/lipid-binding domain, CaLB)"/>
    <property type="match status" value="1"/>
</dbReference>
<organism evidence="3 4">
    <name type="scientific">Chrysochromulina tobinii</name>
    <dbReference type="NCBI Taxonomy" id="1460289"/>
    <lineage>
        <taxon>Eukaryota</taxon>
        <taxon>Haptista</taxon>
        <taxon>Haptophyta</taxon>
        <taxon>Prymnesiophyceae</taxon>
        <taxon>Prymnesiales</taxon>
        <taxon>Chrysochromulinaceae</taxon>
        <taxon>Chrysochromulina</taxon>
    </lineage>
</organism>
<feature type="compositionally biased region" description="Basic residues" evidence="1">
    <location>
        <begin position="1"/>
        <end position="10"/>
    </location>
</feature>
<feature type="region of interest" description="Disordered" evidence="1">
    <location>
        <begin position="1"/>
        <end position="40"/>
    </location>
</feature>
<dbReference type="InterPro" id="IPR052434">
    <property type="entry name" value="Tectonic-like_complex_comp"/>
</dbReference>
<dbReference type="InterPro" id="IPR056288">
    <property type="entry name" value="CEP76_C"/>
</dbReference>
<evidence type="ECO:0000259" key="2">
    <source>
        <dbReference type="PROSITE" id="PS50004"/>
    </source>
</evidence>
<proteinExistence type="predicted"/>
<accession>A0A0M0JCD6</accession>
<evidence type="ECO:0000256" key="1">
    <source>
        <dbReference type="SAM" id="MobiDB-lite"/>
    </source>
</evidence>
<dbReference type="Proteomes" id="UP000037460">
    <property type="component" value="Unassembled WGS sequence"/>
</dbReference>
<dbReference type="PANTHER" id="PTHR20837">
    <property type="entry name" value="CENTROSOMAL PROTEIN-RELATED"/>
    <property type="match status" value="1"/>
</dbReference>
<dbReference type="GO" id="GO:0035869">
    <property type="term" value="C:ciliary transition zone"/>
    <property type="evidence" value="ECO:0007669"/>
    <property type="project" value="TreeGrafter"/>
</dbReference>
<evidence type="ECO:0000313" key="3">
    <source>
        <dbReference type="EMBL" id="KOO24261.1"/>
    </source>
</evidence>
<sequence length="1304" mass="146433">MSTPPRRTRERPRMATPDDDDASDALVPNKREKTTDEQEEHSLLMMGLTEPARPTFAPPSAAVEAGLYCVPRSGPRSNGFLASALSLSTSTALFRDRDAADGLHVEAMPHMSARAQHRHAERLGATEGSEFTPPSKIRRITAGVVRRQGDPVRHVRVRPTHPGMASAVELKHVRPSRHLVDAASRASAQPHTLQVAIGLLQLHDHPYFREEHTLQRRLRSLAEQLGELHQRETLHICRRRVIDLRRRLEPNLSTSRPTSPAEMETARRLAVELLKTRQERDEIECAHRLLARRMLDLWHRIKREREQQQFSATRAKLQARAAIAERQVALRRAPDERTLVPVYTEESPASDYVLLPLDERRRLEAASRVELYAVLLVDGRVVGQTESTLIHPLDFCCRFNTCVQLQMLQAPRTLSLQLWQRKWSGFADSLLSEVFLAVPAAASPAAPRWEQYSFASERPFGETKRAPDEKPRHEGEVALHPIRCLCGQVNVSVAWATPPARAGSPSVPSASYTASVARGDTGSAFGSLDMMRVREHVRAEDLDPNAPSDVPLFALLSRGGARARGFRAFRFAKELQLVKDWFLSDRLQLLQIRRDRPGDWLLLSQTERGVPLRDAEMSAAQRDLLTGLATSASAREEEEVLEDQTKHKNRVRSWAKGVVARQQRAKTGNLFVLTTKDVVREPLREVEFFKFNLNEILEKAFASHRKLRPMPMKRKPGDVAKDVPRTVEVAVQQGVDLPIRAGSAADANRTRLFVEIAFQGRTMRTDVKAGSSPMFNQRFSFPLTLPAGETFDQSAVLNLKADVTFNLFDRSEGVSSDPRDTSVRTLREEQRWLGSFTLPFASLYRAGEVKGVFSLDLPPILLGYVKDARSSSRKLVPNAALQLFVTINPLLPKLVEKSPPRFSRADQEMGDFSINWSKDCKRLTPPAARHRERPITVFAPTATGEKALVCRFVRPQPPPAADLLPRDERTLLRFVSCIPFLDDSALGVALDVWNTTRSFLDLCAGDTEEHALLLCNLFLGIGKKAYVVIGDQMPEGEVYYVLTRDGPDIKLWDANRNMVYARDPDPRGARTEPLSACPLLTVGCVFDDNNLWANIQLFERPAEMSWIFNDPKCWKPFFAPEGVATSLARGFKAPKTLQSLQVPDQLEYRRTAEEYRANLESEVEERLRKEFEDARGHRPTDWNSSVSRTLKEILKRFEAAASGGAEISQAVHDDKLEKVMATFGLQGFPLNTSLAAPLDTNPENPAPDLDALIQQLQHTRLYLVDGPKIQFAIAAYVHAYPNNVTSVWVYAAALKDKRTPGQTD</sequence>
<dbReference type="InterPro" id="IPR056290">
    <property type="entry name" value="CEPT76/DRC7_peptidase-like_dom"/>
</dbReference>
<evidence type="ECO:0000313" key="4">
    <source>
        <dbReference type="Proteomes" id="UP000037460"/>
    </source>
</evidence>
<keyword evidence="4" id="KW-1185">Reference proteome</keyword>
<reference evidence="4" key="1">
    <citation type="journal article" date="2015" name="PLoS Genet.">
        <title>Genome Sequence and Transcriptome Analyses of Chrysochromulina tobin: Metabolic Tools for Enhanced Algal Fitness in the Prominent Order Prymnesiales (Haptophyceae).</title>
        <authorList>
            <person name="Hovde B.T."/>
            <person name="Deodato C.R."/>
            <person name="Hunsperger H.M."/>
            <person name="Ryken S.A."/>
            <person name="Yost W."/>
            <person name="Jha R.K."/>
            <person name="Patterson J."/>
            <person name="Monnat R.J. Jr."/>
            <person name="Barlow S.B."/>
            <person name="Starkenburg S.R."/>
            <person name="Cattolico R.A."/>
        </authorList>
    </citation>
    <scope>NUCLEOTIDE SEQUENCE</scope>
    <source>
        <strain evidence="4">CCMP291</strain>
    </source>
</reference>
<feature type="compositionally biased region" description="Basic and acidic residues" evidence="1">
    <location>
        <begin position="29"/>
        <end position="40"/>
    </location>
</feature>